<feature type="DNA-binding region" description="Homeobox" evidence="5">
    <location>
        <begin position="302"/>
        <end position="361"/>
    </location>
</feature>
<dbReference type="RefSeq" id="XP_012936775.1">
    <property type="nucleotide sequence ID" value="XM_013081321.1"/>
</dbReference>
<dbReference type="SUPFAM" id="SSF46689">
    <property type="entry name" value="Homeodomain-like"/>
    <property type="match status" value="1"/>
</dbReference>
<dbReference type="InterPro" id="IPR050877">
    <property type="entry name" value="EMX-VAX-Noto_Homeobox_TFs"/>
</dbReference>
<evidence type="ECO:0000256" key="4">
    <source>
        <dbReference type="ARBA" id="ARBA00023242"/>
    </source>
</evidence>
<feature type="compositionally biased region" description="Acidic residues" evidence="7">
    <location>
        <begin position="376"/>
        <end position="389"/>
    </location>
</feature>
<accession>A0ABM0ZXX6</accession>
<dbReference type="InterPro" id="IPR009057">
    <property type="entry name" value="Homeodomain-like_sf"/>
</dbReference>
<evidence type="ECO:0000256" key="6">
    <source>
        <dbReference type="RuleBase" id="RU000682"/>
    </source>
</evidence>
<gene>
    <name evidence="10" type="primary">LOC101854766</name>
</gene>
<feature type="domain" description="Homeobox" evidence="8">
    <location>
        <begin position="300"/>
        <end position="360"/>
    </location>
</feature>
<dbReference type="Proteomes" id="UP000694888">
    <property type="component" value="Unplaced"/>
</dbReference>
<keyword evidence="3 5" id="KW-0371">Homeobox</keyword>
<comment type="subcellular location">
    <subcellularLocation>
        <location evidence="1 5 6">Nucleus</location>
    </subcellularLocation>
</comment>
<feature type="region of interest" description="Disordered" evidence="7">
    <location>
        <begin position="372"/>
        <end position="418"/>
    </location>
</feature>
<dbReference type="PANTHER" id="PTHR24339:SF67">
    <property type="entry name" value="GNOT1 HOMEODOMAIN PROTEIN-RELATED"/>
    <property type="match status" value="1"/>
</dbReference>
<dbReference type="PROSITE" id="PS00027">
    <property type="entry name" value="HOMEOBOX_1"/>
    <property type="match status" value="1"/>
</dbReference>
<reference evidence="10" key="1">
    <citation type="submission" date="2025-08" db="UniProtKB">
        <authorList>
            <consortium name="RefSeq"/>
        </authorList>
    </citation>
    <scope>IDENTIFICATION</scope>
</reference>
<evidence type="ECO:0000256" key="5">
    <source>
        <dbReference type="PROSITE-ProRule" id="PRU00108"/>
    </source>
</evidence>
<dbReference type="Pfam" id="PF00046">
    <property type="entry name" value="Homeodomain"/>
    <property type="match status" value="1"/>
</dbReference>
<evidence type="ECO:0000259" key="8">
    <source>
        <dbReference type="PROSITE" id="PS50071"/>
    </source>
</evidence>
<evidence type="ECO:0000256" key="2">
    <source>
        <dbReference type="ARBA" id="ARBA00023125"/>
    </source>
</evidence>
<dbReference type="CDD" id="cd00086">
    <property type="entry name" value="homeodomain"/>
    <property type="match status" value="1"/>
</dbReference>
<dbReference type="GeneID" id="101854766"/>
<dbReference type="Gene3D" id="1.10.10.60">
    <property type="entry name" value="Homeodomain-like"/>
    <property type="match status" value="1"/>
</dbReference>
<dbReference type="InterPro" id="IPR001356">
    <property type="entry name" value="HD"/>
</dbReference>
<protein>
    <submittedName>
        <fullName evidence="10">Uncharacterized protein LOC101854766</fullName>
    </submittedName>
</protein>
<feature type="compositionally biased region" description="Basic and acidic residues" evidence="7">
    <location>
        <begin position="436"/>
        <end position="454"/>
    </location>
</feature>
<dbReference type="PANTHER" id="PTHR24339">
    <property type="entry name" value="HOMEOBOX PROTEIN EMX-RELATED"/>
    <property type="match status" value="1"/>
</dbReference>
<sequence length="473" mass="54288">MSSPYLLWHYMHHLSPPDKSQDQVLHPTLTPTKLFPSQYPGYLQEQNLNQSPHQLCPGLPYPYMHEQPHSHLPHKQQIQEQLLLSQYGQYVAPHDNLSVETHPQYTSLNVSHSKDYNGNNKRSTTPTAFMQLKNRHQKLGSVCQSPKKGSSFTIDAILNKDSEKVKEESCEALSPASDSFSENPISTNVINSYSSTCHPAPHKFGVLDDNLRTNNMSSAHSPSPFSIDNSAVIRRRERFLDLAHPYLYHHHHHPNQHHAVEGAKFQFQSPPQPGRSSGLLHIFFFNRFSFSDKQERKNVGKTKRIRTIFTPEQLERLEAEFERQQYMVGTERYYLAASLNLTEAQVKVWFQNRRIKWRKQHLEQQQARLASGELYQDIDDDTDDSDNEDDGGRKKPTCDNMDTRGEFPSADSGLSPHCAANDRFDAGNFLRRREVRTSDRLSRDDLLDRSDSRLNDSPSSSCEMAMLSNNGCE</sequence>
<proteinExistence type="predicted"/>
<keyword evidence="2 5" id="KW-0238">DNA-binding</keyword>
<evidence type="ECO:0000313" key="10">
    <source>
        <dbReference type="RefSeq" id="XP_012936775.1"/>
    </source>
</evidence>
<evidence type="ECO:0000256" key="1">
    <source>
        <dbReference type="ARBA" id="ARBA00004123"/>
    </source>
</evidence>
<feature type="region of interest" description="Disordered" evidence="7">
    <location>
        <begin position="436"/>
        <end position="462"/>
    </location>
</feature>
<dbReference type="SMART" id="SM00389">
    <property type="entry name" value="HOX"/>
    <property type="match status" value="1"/>
</dbReference>
<keyword evidence="9" id="KW-1185">Reference proteome</keyword>
<evidence type="ECO:0000256" key="3">
    <source>
        <dbReference type="ARBA" id="ARBA00023155"/>
    </source>
</evidence>
<dbReference type="PROSITE" id="PS50071">
    <property type="entry name" value="HOMEOBOX_2"/>
    <property type="match status" value="1"/>
</dbReference>
<evidence type="ECO:0000256" key="7">
    <source>
        <dbReference type="SAM" id="MobiDB-lite"/>
    </source>
</evidence>
<feature type="compositionally biased region" description="Basic and acidic residues" evidence="7">
    <location>
        <begin position="390"/>
        <end position="405"/>
    </location>
</feature>
<evidence type="ECO:0000313" key="9">
    <source>
        <dbReference type="Proteomes" id="UP000694888"/>
    </source>
</evidence>
<dbReference type="InterPro" id="IPR017970">
    <property type="entry name" value="Homeobox_CS"/>
</dbReference>
<organism evidence="9 10">
    <name type="scientific">Aplysia californica</name>
    <name type="common">California sea hare</name>
    <dbReference type="NCBI Taxonomy" id="6500"/>
    <lineage>
        <taxon>Eukaryota</taxon>
        <taxon>Metazoa</taxon>
        <taxon>Spiralia</taxon>
        <taxon>Lophotrochozoa</taxon>
        <taxon>Mollusca</taxon>
        <taxon>Gastropoda</taxon>
        <taxon>Heterobranchia</taxon>
        <taxon>Euthyneura</taxon>
        <taxon>Tectipleura</taxon>
        <taxon>Aplysiida</taxon>
        <taxon>Aplysioidea</taxon>
        <taxon>Aplysiidae</taxon>
        <taxon>Aplysia</taxon>
    </lineage>
</organism>
<name>A0ABM0ZXX6_APLCA</name>
<keyword evidence="4 5" id="KW-0539">Nucleus</keyword>